<evidence type="ECO:0000259" key="1">
    <source>
        <dbReference type="SMART" id="SM00953"/>
    </source>
</evidence>
<dbReference type="SMART" id="SM00953">
    <property type="entry name" value="RES"/>
    <property type="match status" value="1"/>
</dbReference>
<name>A0A147IMD0_9SPHN</name>
<dbReference type="RefSeq" id="WP_058753284.1">
    <property type="nucleotide sequence ID" value="NZ_LDTE01000111.1"/>
</dbReference>
<dbReference type="Pfam" id="PF08808">
    <property type="entry name" value="RES"/>
    <property type="match status" value="1"/>
</dbReference>
<protein>
    <recommendedName>
        <fullName evidence="1">RES domain-containing protein</fullName>
    </recommendedName>
</protein>
<evidence type="ECO:0000313" key="2">
    <source>
        <dbReference type="EMBL" id="KTT96426.1"/>
    </source>
</evidence>
<dbReference type="OrthoDB" id="648213at2"/>
<organism evidence="2 3">
    <name type="scientific">Sphingomonas sanguinis</name>
    <dbReference type="NCBI Taxonomy" id="33051"/>
    <lineage>
        <taxon>Bacteria</taxon>
        <taxon>Pseudomonadati</taxon>
        <taxon>Pseudomonadota</taxon>
        <taxon>Alphaproteobacteria</taxon>
        <taxon>Sphingomonadales</taxon>
        <taxon>Sphingomonadaceae</taxon>
        <taxon>Sphingomonas</taxon>
    </lineage>
</organism>
<dbReference type="EMBL" id="LDTE01000111">
    <property type="protein sequence ID" value="KTT96426.1"/>
    <property type="molecule type" value="Genomic_DNA"/>
</dbReference>
<accession>A0A147IMD0</accession>
<comment type="caution">
    <text evidence="2">The sequence shown here is derived from an EMBL/GenBank/DDBJ whole genome shotgun (WGS) entry which is preliminary data.</text>
</comment>
<dbReference type="Proteomes" id="UP000074072">
    <property type="component" value="Unassembled WGS sequence"/>
</dbReference>
<evidence type="ECO:0000313" key="3">
    <source>
        <dbReference type="Proteomes" id="UP000074072"/>
    </source>
</evidence>
<dbReference type="InterPro" id="IPR014914">
    <property type="entry name" value="RES_dom"/>
</dbReference>
<dbReference type="Pfam" id="PF18870">
    <property type="entry name" value="HEPN_RES_NTD1"/>
    <property type="match status" value="1"/>
</dbReference>
<sequence length="395" mass="43908">MGIVKAWMMEMEERGYSESDDYVCAACVTDPFLAEWIAGHAEANACSFCEAVSDQPIAAPFEDFTGVVLGGLGFDWNEPTQEGITYITREGGWQASLSTTADVLYDAGFSENDDMIAALDDMIDCEAWVEREFYRGTDSQRLSWGWDSFKTFTKNHTRYFFLQAPGDGYDELTPAEVLATVSDMIRTKLADEGLIKTIGRNTDLIRIRVDDQPQTTASAIGTPKPEHARQSNRMSPAGIPMFYGAFDLDTAHAETFDPATHAGKALSVGTFRSLRDLTLLDLAELPPVPSVFDLDRQPLIHSLRFLHAFAADISQPIARDGREHIEYVPTQIVTEYFRRLFRSADGRSLDGIIYRSAKHAGANAFVLFCENEQCIDVDAPEDEASLLRLASVSYQ</sequence>
<proteinExistence type="predicted"/>
<gene>
    <name evidence="2" type="ORF">SB4_15525</name>
</gene>
<reference evidence="2 3" key="1">
    <citation type="journal article" date="2016" name="Front. Microbiol.">
        <title>Genomic Resource of Rice Seed Associated Bacteria.</title>
        <authorList>
            <person name="Midha S."/>
            <person name="Bansal K."/>
            <person name="Sharma S."/>
            <person name="Kumar N."/>
            <person name="Patil P.P."/>
            <person name="Chaudhry V."/>
            <person name="Patil P.B."/>
        </authorList>
    </citation>
    <scope>NUCLEOTIDE SEQUENCE [LARGE SCALE GENOMIC DNA]</scope>
    <source>
        <strain evidence="2 3">SB4</strain>
    </source>
</reference>
<dbReference type="PATRIC" id="fig|33051.4.peg.531"/>
<dbReference type="AlphaFoldDB" id="A0A147IMD0"/>
<feature type="domain" description="RES" evidence="1">
    <location>
        <begin position="218"/>
        <end position="378"/>
    </location>
</feature>
<dbReference type="InterPro" id="IPR041206">
    <property type="entry name" value="HEPN/RES_NTD1"/>
</dbReference>